<dbReference type="EMBL" id="JAFLVR010000009">
    <property type="protein sequence ID" value="MBO0451472.1"/>
    <property type="molecule type" value="Genomic_DNA"/>
</dbReference>
<dbReference type="Gene3D" id="3.30.460.40">
    <property type="match status" value="1"/>
</dbReference>
<comment type="caution">
    <text evidence="1">The sequence shown here is derived from an EMBL/GenBank/DDBJ whole genome shotgun (WGS) entry which is preliminary data.</text>
</comment>
<evidence type="ECO:0000313" key="1">
    <source>
        <dbReference type="EMBL" id="MBO0451472.1"/>
    </source>
</evidence>
<keyword evidence="2" id="KW-1185">Reference proteome</keyword>
<sequence length="220" mass="25228">MSHSYNEIKQVALQLIKAEKIRGLFYFAGGIVPYLLADSESDREHGDIDVVVEKSDMPMIREYLKEQKVYQKATDSMFIPFNRKQLDFGLVVQINEIPVNFSPFTLYGGEMRQRNFSLEEAGQALLVEALLRDVESEVFFSTNVLEKKQIIKSYSLETVKAAKKQSNRWKDQIDIRQIDSMGVNSQKYARLAKAFNMMSLEMISADTYDELLAAGDDIKE</sequence>
<dbReference type="RefSeq" id="WP_207107288.1">
    <property type="nucleotide sequence ID" value="NZ_JAFLVR010000009.1"/>
</dbReference>
<reference evidence="1 2" key="1">
    <citation type="submission" date="2021-03" db="EMBL/GenBank/DDBJ databases">
        <title>Enterococcal diversity collection.</title>
        <authorList>
            <person name="Gilmore M.S."/>
            <person name="Schwartzman J."/>
            <person name="Van Tyne D."/>
            <person name="Martin M."/>
            <person name="Earl A.M."/>
            <person name="Manson A.L."/>
            <person name="Straub T."/>
            <person name="Salamzade R."/>
            <person name="Saavedra J."/>
            <person name="Lebreton F."/>
            <person name="Prichula J."/>
            <person name="Schaufler K."/>
            <person name="Gaca A."/>
            <person name="Sgardioli B."/>
            <person name="Wagenaar J."/>
            <person name="Strong T."/>
        </authorList>
    </citation>
    <scope>NUCLEOTIDE SEQUENCE [LARGE SCALE GENOMIC DNA]</scope>
    <source>
        <strain evidence="1 2">MJM16</strain>
    </source>
</reference>
<name>A0ABS3HEP1_9ENTE</name>
<gene>
    <name evidence="1" type="ORF">JZO85_04275</name>
</gene>
<organism evidence="1 2">
    <name type="scientific">Candidatus Enterococcus murrayae</name>
    <dbReference type="NCBI Taxonomy" id="2815321"/>
    <lineage>
        <taxon>Bacteria</taxon>
        <taxon>Bacillati</taxon>
        <taxon>Bacillota</taxon>
        <taxon>Bacilli</taxon>
        <taxon>Lactobacillales</taxon>
        <taxon>Enterococcaceae</taxon>
        <taxon>Enterococcus</taxon>
    </lineage>
</organism>
<proteinExistence type="predicted"/>
<dbReference type="Proteomes" id="UP000664495">
    <property type="component" value="Unassembled WGS sequence"/>
</dbReference>
<evidence type="ECO:0000313" key="2">
    <source>
        <dbReference type="Proteomes" id="UP000664495"/>
    </source>
</evidence>
<protein>
    <submittedName>
        <fullName evidence="1">Uncharacterized protein</fullName>
    </submittedName>
</protein>
<accession>A0ABS3HEP1</accession>